<dbReference type="InterPro" id="IPR032675">
    <property type="entry name" value="LRR_dom_sf"/>
</dbReference>
<sequence length="361" mass="40101">MNKWVIVVVLLGFLKSAIALCSYSSYGPKDYIIVSDENCKNATICAVNNTCTPYYFATSNSTSFYGMAAIGNMRDYPWSELDITDTPGVVLRDMILPPIVTTLSFENIPGLDLTSAKTTSWPNVNTLELLSCTNLVITNKINWPVNLTSMYAYVMISDHFIKQPDEQYSTRFAINPTISVRDFNYFFANKAIQHNGLTDLNYLPEKNITFLNLYNNSLQTVVNKDWRALNFLNLGENPLEAISNVQLSKALTFLYAILHRLAATNAFYSFCKYTKVNNITIDANTFAALNALKRWGEDDNNLTGFALDNSIETNAAQCTAIGGAIQPLFQGQTNLTVTACVLPVASPSSTTAPPCKMLFYQ</sequence>
<name>A0A0A7CL86_9STRA</name>
<protein>
    <submittedName>
        <fullName evidence="2">Secreted protein</fullName>
    </submittedName>
</protein>
<evidence type="ECO:0000313" key="2">
    <source>
        <dbReference type="EMBL" id="AIG55387.1"/>
    </source>
</evidence>
<dbReference type="EMBL" id="KM037926">
    <property type="protein sequence ID" value="AIG55387.1"/>
    <property type="molecule type" value="Genomic_DNA"/>
</dbReference>
<evidence type="ECO:0000256" key="1">
    <source>
        <dbReference type="SAM" id="SignalP"/>
    </source>
</evidence>
<organism evidence="2">
    <name type="scientific">Thraustotheca clavata</name>
    <dbReference type="NCBI Taxonomy" id="74557"/>
    <lineage>
        <taxon>Eukaryota</taxon>
        <taxon>Sar</taxon>
        <taxon>Stramenopiles</taxon>
        <taxon>Oomycota</taxon>
        <taxon>Saprolegniomycetes</taxon>
        <taxon>Saprolegniales</taxon>
        <taxon>Achlyaceae</taxon>
        <taxon>Thraustotheca</taxon>
    </lineage>
</organism>
<feature type="chain" id="PRO_5002027218" evidence="1">
    <location>
        <begin position="20"/>
        <end position="361"/>
    </location>
</feature>
<reference evidence="2" key="1">
    <citation type="journal article" date="2014" name="Genome Biol. Evol.">
        <title>The secreted proteins of Achlya hypogyna and Thraustotheca clavata identify the ancestral oomycete secretome and reveal gene acquisitions by horizontal gene transfer.</title>
        <authorList>
            <person name="Misner I."/>
            <person name="Blouin N."/>
            <person name="Leonard G."/>
            <person name="Richards T.A."/>
            <person name="Lane C.E."/>
        </authorList>
    </citation>
    <scope>NUCLEOTIDE SEQUENCE</scope>
    <source>
        <strain evidence="2">ATCC 34112</strain>
    </source>
</reference>
<dbReference type="Gene3D" id="3.80.10.10">
    <property type="entry name" value="Ribonuclease Inhibitor"/>
    <property type="match status" value="1"/>
</dbReference>
<proteinExistence type="predicted"/>
<accession>A0A0A7CL86</accession>
<dbReference type="AlphaFoldDB" id="A0A0A7CL86"/>
<feature type="signal peptide" evidence="1">
    <location>
        <begin position="1"/>
        <end position="19"/>
    </location>
</feature>
<keyword evidence="1" id="KW-0732">Signal</keyword>